<comment type="similarity">
    <text evidence="4">Belongs to the YTHDF family.</text>
</comment>
<proteinExistence type="inferred from homology"/>
<dbReference type="PANTHER" id="PTHR12357">
    <property type="entry name" value="YTH YT521-B HOMOLOGY DOMAIN-CONTAINING"/>
    <property type="match status" value="1"/>
</dbReference>
<evidence type="ECO:0000313" key="7">
    <source>
        <dbReference type="EMBL" id="KAK9169473.1"/>
    </source>
</evidence>
<feature type="domain" description="YTH" evidence="6">
    <location>
        <begin position="446"/>
        <end position="583"/>
    </location>
</feature>
<evidence type="ECO:0000313" key="8">
    <source>
        <dbReference type="Proteomes" id="UP001420932"/>
    </source>
</evidence>
<name>A0AAP0LF53_9MAGN</name>
<reference evidence="7 8" key="1">
    <citation type="submission" date="2024-01" db="EMBL/GenBank/DDBJ databases">
        <title>Genome assemblies of Stephania.</title>
        <authorList>
            <person name="Yang L."/>
        </authorList>
    </citation>
    <scope>NUCLEOTIDE SEQUENCE [LARGE SCALE GENOMIC DNA]</scope>
    <source>
        <strain evidence="7">YNDBR</strain>
        <tissue evidence="7">Leaf</tissue>
    </source>
</reference>
<sequence length="629" mass="69210">MDAVASTSADQAAGLLKNLSLDSQKKALEVSEPVKKSSTIQRGAVVCVAGNGQFQPFDRSTPPLLQEFVDPTLCYFPEGYPTTSFYYGDGLLLLQCYDVPSNEWDDYRYITPDGVEVPTGVYSDNGSIMYHSYGPYGAYSPATSPFPTIGHDGRLYGPQHYQYPFYQMRPNGLFAANQPSVYQAEVTPSVAADKGPLSADLPKGNGTGSNGSVPKPTQPNSLLNVNGLYGRGSVPGGIPASSSQDVRCGFDGARSLVPWLDGSGFPNGQPRPATSTSSSIACVQPGMKQTIRPLPNMMGFQAPRPTSGLGSAAGCVSRMYPNNRIYSQYGSTTRTGSANGSNGLTSWTSGRGWFSVDSKYKPKGRGNGFFGYGNENMDGLKELNKGPRARASKNQKVFAPVTLAVKGQIVPLNAKSEEKDSKDNENIVSDREHYNREDFAVNYTNAKFFIIKSYSEDDIHKSVKYSVWSSTPNGNKKLDAGYEEAQEKSGGCPVFLFFSVNTSGQFVGLAEMVGPVDFNKNVEYWQQDKWNGCFPLKWHIVKDVPNNMLQHIILENNENKPVTNSRDTQEVKLEQGLQMLKIFKEHSSKTCILDDFGFYEARQKTLQEKRNKQQFQKQARQWFICSLIA</sequence>
<dbReference type="GO" id="GO:1990247">
    <property type="term" value="F:N6-methyladenosine-containing RNA reader activity"/>
    <property type="evidence" value="ECO:0007669"/>
    <property type="project" value="UniProtKB-UniRule"/>
</dbReference>
<accession>A0AAP0LF53</accession>
<evidence type="ECO:0000256" key="1">
    <source>
        <dbReference type="ARBA" id="ARBA00004496"/>
    </source>
</evidence>
<dbReference type="InterPro" id="IPR045168">
    <property type="entry name" value="YTH_prot"/>
</dbReference>
<dbReference type="GO" id="GO:0003729">
    <property type="term" value="F:mRNA binding"/>
    <property type="evidence" value="ECO:0007669"/>
    <property type="project" value="UniProtKB-UniRule"/>
</dbReference>
<dbReference type="GO" id="GO:0061157">
    <property type="term" value="P:mRNA destabilization"/>
    <property type="evidence" value="ECO:0007669"/>
    <property type="project" value="TreeGrafter"/>
</dbReference>
<dbReference type="PANTHER" id="PTHR12357:SF99">
    <property type="entry name" value="YTH DOMAIN-CONTAINING PROTEIN ECT2-RELATED"/>
    <property type="match status" value="1"/>
</dbReference>
<keyword evidence="3 4" id="KW-0694">RNA-binding</keyword>
<comment type="function">
    <text evidence="4">Specifically recognizes and binds N6-methyladenosine (m6A)-containing RNAs, and regulates mRNA stability. M6A is a modification present at internal sites of mRNAs and some non-coding RNAs and plays a role in mRNA stability and processing.</text>
</comment>
<dbReference type="Gene3D" id="3.10.590.10">
    <property type="entry name" value="ph1033 like domains"/>
    <property type="match status" value="1"/>
</dbReference>
<dbReference type="PROSITE" id="PS50882">
    <property type="entry name" value="YTH"/>
    <property type="match status" value="1"/>
</dbReference>
<keyword evidence="8" id="KW-1185">Reference proteome</keyword>
<comment type="caution">
    <text evidence="7">The sequence shown here is derived from an EMBL/GenBank/DDBJ whole genome shotgun (WGS) entry which is preliminary data.</text>
</comment>
<dbReference type="CDD" id="cd21134">
    <property type="entry name" value="YTH"/>
    <property type="match status" value="1"/>
</dbReference>
<keyword evidence="2" id="KW-0963">Cytoplasm</keyword>
<dbReference type="GO" id="GO:0005737">
    <property type="term" value="C:cytoplasm"/>
    <property type="evidence" value="ECO:0007669"/>
    <property type="project" value="UniProtKB-SubCell"/>
</dbReference>
<dbReference type="AlphaFoldDB" id="A0AAP0LF53"/>
<evidence type="ECO:0000256" key="5">
    <source>
        <dbReference type="SAM" id="MobiDB-lite"/>
    </source>
</evidence>
<evidence type="ECO:0000259" key="6">
    <source>
        <dbReference type="PROSITE" id="PS50882"/>
    </source>
</evidence>
<evidence type="ECO:0000256" key="4">
    <source>
        <dbReference type="RuleBase" id="RU369095"/>
    </source>
</evidence>
<dbReference type="Proteomes" id="UP001420932">
    <property type="component" value="Unassembled WGS sequence"/>
</dbReference>
<protein>
    <recommendedName>
        <fullName evidence="4">YTH domain-containing family protein</fullName>
    </recommendedName>
</protein>
<dbReference type="EMBL" id="JBBNAF010000001">
    <property type="protein sequence ID" value="KAK9169473.1"/>
    <property type="molecule type" value="Genomic_DNA"/>
</dbReference>
<evidence type="ECO:0000256" key="3">
    <source>
        <dbReference type="ARBA" id="ARBA00022884"/>
    </source>
</evidence>
<dbReference type="FunFam" id="3.10.590.10:FF:000001">
    <property type="entry name" value="YTH domain family 1, isoform CRA_a"/>
    <property type="match status" value="1"/>
</dbReference>
<gene>
    <name evidence="7" type="ORF">Syun_001613</name>
</gene>
<dbReference type="Pfam" id="PF04146">
    <property type="entry name" value="YTH"/>
    <property type="match status" value="1"/>
</dbReference>
<comment type="subcellular location">
    <subcellularLocation>
        <location evidence="1">Cytoplasm</location>
    </subcellularLocation>
</comment>
<dbReference type="InterPro" id="IPR007275">
    <property type="entry name" value="YTH_domain"/>
</dbReference>
<feature type="region of interest" description="Disordered" evidence="5">
    <location>
        <begin position="193"/>
        <end position="219"/>
    </location>
</feature>
<evidence type="ECO:0000256" key="2">
    <source>
        <dbReference type="ARBA" id="ARBA00022490"/>
    </source>
</evidence>
<organism evidence="7 8">
    <name type="scientific">Stephania yunnanensis</name>
    <dbReference type="NCBI Taxonomy" id="152371"/>
    <lineage>
        <taxon>Eukaryota</taxon>
        <taxon>Viridiplantae</taxon>
        <taxon>Streptophyta</taxon>
        <taxon>Embryophyta</taxon>
        <taxon>Tracheophyta</taxon>
        <taxon>Spermatophyta</taxon>
        <taxon>Magnoliopsida</taxon>
        <taxon>Ranunculales</taxon>
        <taxon>Menispermaceae</taxon>
        <taxon>Menispermoideae</taxon>
        <taxon>Cissampelideae</taxon>
        <taxon>Stephania</taxon>
    </lineage>
</organism>